<gene>
    <name evidence="3" type="ORF">WN55_08669</name>
</gene>
<keyword evidence="4" id="KW-1185">Reference proteome</keyword>
<dbReference type="PANTHER" id="PTHR34344">
    <property type="entry name" value="UPF0184 PROTEIN C9ORF16"/>
    <property type="match status" value="1"/>
</dbReference>
<dbReference type="EMBL" id="KQ434786">
    <property type="protein sequence ID" value="KZC05064.1"/>
    <property type="molecule type" value="Genomic_DNA"/>
</dbReference>
<dbReference type="Proteomes" id="UP000076502">
    <property type="component" value="Unassembled WGS sequence"/>
</dbReference>
<dbReference type="STRING" id="178035.A0A154P139"/>
<organism evidence="3 4">
    <name type="scientific">Dufourea novaeangliae</name>
    <name type="common">Sweat bee</name>
    <dbReference type="NCBI Taxonomy" id="178035"/>
    <lineage>
        <taxon>Eukaryota</taxon>
        <taxon>Metazoa</taxon>
        <taxon>Ecdysozoa</taxon>
        <taxon>Arthropoda</taxon>
        <taxon>Hexapoda</taxon>
        <taxon>Insecta</taxon>
        <taxon>Pterygota</taxon>
        <taxon>Neoptera</taxon>
        <taxon>Endopterygota</taxon>
        <taxon>Hymenoptera</taxon>
        <taxon>Apocrita</taxon>
        <taxon>Aculeata</taxon>
        <taxon>Apoidea</taxon>
        <taxon>Anthophila</taxon>
        <taxon>Halictidae</taxon>
        <taxon>Rophitinae</taxon>
        <taxon>Dufourea</taxon>
    </lineage>
</organism>
<evidence type="ECO:0000256" key="1">
    <source>
        <dbReference type="SAM" id="Coils"/>
    </source>
</evidence>
<evidence type="ECO:0000313" key="3">
    <source>
        <dbReference type="EMBL" id="KZC05064.1"/>
    </source>
</evidence>
<evidence type="ECO:0000313" key="4">
    <source>
        <dbReference type="Proteomes" id="UP000076502"/>
    </source>
</evidence>
<dbReference type="Pfam" id="PF03670">
    <property type="entry name" value="UPF0184"/>
    <property type="match status" value="1"/>
</dbReference>
<feature type="coiled-coil region" evidence="1">
    <location>
        <begin position="39"/>
        <end position="87"/>
    </location>
</feature>
<reference evidence="3 4" key="1">
    <citation type="submission" date="2015-07" db="EMBL/GenBank/DDBJ databases">
        <title>The genome of Dufourea novaeangliae.</title>
        <authorList>
            <person name="Pan H."/>
            <person name="Kapheim K."/>
        </authorList>
    </citation>
    <scope>NUCLEOTIDE SEQUENCE [LARGE SCALE GENOMIC DNA]</scope>
    <source>
        <strain evidence="3">0120121106</strain>
        <tissue evidence="3">Whole body</tissue>
    </source>
</reference>
<accession>A0A154P139</accession>
<evidence type="ECO:0000256" key="2">
    <source>
        <dbReference type="SAM" id="MobiDB-lite"/>
    </source>
</evidence>
<proteinExistence type="predicted"/>
<dbReference type="AlphaFoldDB" id="A0A154P139"/>
<name>A0A154P139_DUFNO</name>
<keyword evidence="1" id="KW-0175">Coiled coil</keyword>
<protein>
    <submittedName>
        <fullName evidence="3">UPF0184 protein C9orf16</fullName>
    </submittedName>
</protein>
<sequence length="92" mass="10757">MADENMVQHAVQPEKSHQNDDENEWGNEIVEENYNDTEFEALNAQLDQLNSVLDNLEQKNDVIHAELIELLQSNKEARRQFQECQDAMKPNM</sequence>
<dbReference type="InterPro" id="IPR005374">
    <property type="entry name" value="BBLN_eukaryota"/>
</dbReference>
<feature type="region of interest" description="Disordered" evidence="2">
    <location>
        <begin position="1"/>
        <end position="24"/>
    </location>
</feature>
<dbReference type="PANTHER" id="PTHR34344:SF1">
    <property type="entry name" value="BUBLIN COILED-COIL PROTEIN"/>
    <property type="match status" value="1"/>
</dbReference>